<name>A0A4R6US36_9GAMM</name>
<protein>
    <submittedName>
        <fullName evidence="1">Uncharacterized protein</fullName>
    </submittedName>
</protein>
<dbReference type="AlphaFoldDB" id="A0A4R6US36"/>
<gene>
    <name evidence="1" type="ORF">EV696_103235</name>
</gene>
<accession>A0A4R6US36</accession>
<organism evidence="1 2">
    <name type="scientific">Permianibacter aggregans</name>
    <dbReference type="NCBI Taxonomy" id="1510150"/>
    <lineage>
        <taxon>Bacteria</taxon>
        <taxon>Pseudomonadati</taxon>
        <taxon>Pseudomonadota</taxon>
        <taxon>Gammaproteobacteria</taxon>
        <taxon>Pseudomonadales</taxon>
        <taxon>Pseudomonadaceae</taxon>
        <taxon>Permianibacter</taxon>
    </lineage>
</organism>
<dbReference type="Proteomes" id="UP000295375">
    <property type="component" value="Unassembled WGS sequence"/>
</dbReference>
<dbReference type="OrthoDB" id="9180239at2"/>
<evidence type="ECO:0000313" key="1">
    <source>
        <dbReference type="EMBL" id="TDQ49862.1"/>
    </source>
</evidence>
<proteinExistence type="predicted"/>
<reference evidence="1 2" key="1">
    <citation type="submission" date="2019-03" db="EMBL/GenBank/DDBJ databases">
        <title>Genomic Encyclopedia of Type Strains, Phase IV (KMG-IV): sequencing the most valuable type-strain genomes for metagenomic binning, comparative biology and taxonomic classification.</title>
        <authorList>
            <person name="Goeker M."/>
        </authorList>
    </citation>
    <scope>NUCLEOTIDE SEQUENCE [LARGE SCALE GENOMIC DNA]</scope>
    <source>
        <strain evidence="1 2">DSM 103792</strain>
    </source>
</reference>
<keyword evidence="2" id="KW-1185">Reference proteome</keyword>
<evidence type="ECO:0000313" key="2">
    <source>
        <dbReference type="Proteomes" id="UP000295375"/>
    </source>
</evidence>
<dbReference type="RefSeq" id="WP_133588547.1">
    <property type="nucleotide sequence ID" value="NZ_CP037953.1"/>
</dbReference>
<sequence length="133" mass="15320">MQQKDVSQTHSDILQGQRKIVYALDDNGEYKRVPSSGWEAEELVTQDANDWFDQQAAEALSEYQRGQCSILKFHMFKRRMDAETLSQATGIWLWRVRRHLRAGGFEQLKSSLQQRYAEALGASVEQLLTIDGQ</sequence>
<comment type="caution">
    <text evidence="1">The sequence shown here is derived from an EMBL/GenBank/DDBJ whole genome shotgun (WGS) entry which is preliminary data.</text>
</comment>
<dbReference type="EMBL" id="SNYM01000003">
    <property type="protein sequence ID" value="TDQ49862.1"/>
    <property type="molecule type" value="Genomic_DNA"/>
</dbReference>